<proteinExistence type="predicted"/>
<gene>
    <name evidence="1" type="ORF">BS50DRAFT_103612</name>
</gene>
<accession>A0A2T2NCA4</accession>
<dbReference type="EMBL" id="KZ678140">
    <property type="protein sequence ID" value="PSN63057.1"/>
    <property type="molecule type" value="Genomic_DNA"/>
</dbReference>
<protein>
    <submittedName>
        <fullName evidence="1">Uncharacterized protein</fullName>
    </submittedName>
</protein>
<sequence>MGHGLVPSLAVHVWWDGTEPTRKWLPSFRQKRVCTWREKSPAGTARCGVRRVRAWALEFGEVLSRQALSLSCSRCGGPACPSGWQRLTVSAIATWTEMRAQGSRPDRRGLWLLLPTEVLIEVLLPGRAWSASSYQGSQRRRGDLTRGESAAAAVQDESWPGEFVRTI</sequence>
<keyword evidence="2" id="KW-1185">Reference proteome</keyword>
<reference evidence="1 2" key="1">
    <citation type="journal article" date="2018" name="Front. Microbiol.">
        <title>Genome-Wide Analysis of Corynespora cassiicola Leaf Fall Disease Putative Effectors.</title>
        <authorList>
            <person name="Lopez D."/>
            <person name="Ribeiro S."/>
            <person name="Label P."/>
            <person name="Fumanal B."/>
            <person name="Venisse J.S."/>
            <person name="Kohler A."/>
            <person name="de Oliveira R.R."/>
            <person name="Labutti K."/>
            <person name="Lipzen A."/>
            <person name="Lail K."/>
            <person name="Bauer D."/>
            <person name="Ohm R.A."/>
            <person name="Barry K.W."/>
            <person name="Spatafora J."/>
            <person name="Grigoriev I.V."/>
            <person name="Martin F.M."/>
            <person name="Pujade-Renaud V."/>
        </authorList>
    </citation>
    <scope>NUCLEOTIDE SEQUENCE [LARGE SCALE GENOMIC DNA]</scope>
    <source>
        <strain evidence="1 2">Philippines</strain>
    </source>
</reference>
<dbReference type="AlphaFoldDB" id="A0A2T2NCA4"/>
<name>A0A2T2NCA4_CORCC</name>
<evidence type="ECO:0000313" key="1">
    <source>
        <dbReference type="EMBL" id="PSN63057.1"/>
    </source>
</evidence>
<dbReference type="Proteomes" id="UP000240883">
    <property type="component" value="Unassembled WGS sequence"/>
</dbReference>
<evidence type="ECO:0000313" key="2">
    <source>
        <dbReference type="Proteomes" id="UP000240883"/>
    </source>
</evidence>
<organism evidence="1 2">
    <name type="scientific">Corynespora cassiicola Philippines</name>
    <dbReference type="NCBI Taxonomy" id="1448308"/>
    <lineage>
        <taxon>Eukaryota</taxon>
        <taxon>Fungi</taxon>
        <taxon>Dikarya</taxon>
        <taxon>Ascomycota</taxon>
        <taxon>Pezizomycotina</taxon>
        <taxon>Dothideomycetes</taxon>
        <taxon>Pleosporomycetidae</taxon>
        <taxon>Pleosporales</taxon>
        <taxon>Corynesporascaceae</taxon>
        <taxon>Corynespora</taxon>
    </lineage>
</organism>